<comment type="subcellular location">
    <subcellularLocation>
        <location evidence="1 14">Mitochondrion inner membrane</location>
        <topology evidence="1 14">Multi-pass membrane protein</topology>
    </subcellularLocation>
</comment>
<reference evidence="15" key="1">
    <citation type="submission" date="2023-04" db="EMBL/GenBank/DDBJ databases">
        <title>Candida boidinii NBRC 10035.</title>
        <authorList>
            <person name="Ichikawa N."/>
            <person name="Sato H."/>
            <person name="Tonouchi N."/>
        </authorList>
    </citation>
    <scope>NUCLEOTIDE SEQUENCE</scope>
    <source>
        <strain evidence="15">NBRC 10035</strain>
    </source>
</reference>
<keyword evidence="7" id="KW-0809">Transit peptide</keyword>
<comment type="caution">
    <text evidence="15">The sequence shown here is derived from an EMBL/GenBank/DDBJ whole genome shotgun (WGS) entry which is preliminary data.</text>
</comment>
<evidence type="ECO:0000256" key="11">
    <source>
        <dbReference type="ARBA" id="ARBA00023136"/>
    </source>
</evidence>
<comment type="similarity">
    <text evidence="2 14">Belongs to the CorA metal ion transporter (MIT) (TC 1.A.35) family.</text>
</comment>
<dbReference type="InterPro" id="IPR039204">
    <property type="entry name" value="MRS2-like"/>
</dbReference>
<name>A0A9W6T1D9_CANBO</name>
<keyword evidence="10" id="KW-0496">Mitochondrion</keyword>
<accession>A0A9W6T1D9</accession>
<dbReference type="GO" id="GO:0045016">
    <property type="term" value="P:mitochondrial magnesium ion transmembrane transport"/>
    <property type="evidence" value="ECO:0007669"/>
    <property type="project" value="TreeGrafter"/>
</dbReference>
<keyword evidence="3 14" id="KW-0813">Transport</keyword>
<evidence type="ECO:0000256" key="5">
    <source>
        <dbReference type="ARBA" id="ARBA00022792"/>
    </source>
</evidence>
<evidence type="ECO:0000256" key="14">
    <source>
        <dbReference type="RuleBase" id="RU366042"/>
    </source>
</evidence>
<keyword evidence="4 14" id="KW-0812">Transmembrane</keyword>
<evidence type="ECO:0000256" key="10">
    <source>
        <dbReference type="ARBA" id="ARBA00023128"/>
    </source>
</evidence>
<dbReference type="Gene3D" id="1.20.58.340">
    <property type="entry name" value="Magnesium transport protein CorA, transmembrane region"/>
    <property type="match status" value="1"/>
</dbReference>
<evidence type="ECO:0000256" key="1">
    <source>
        <dbReference type="ARBA" id="ARBA00004448"/>
    </source>
</evidence>
<evidence type="ECO:0000256" key="13">
    <source>
        <dbReference type="ARBA" id="ARBA00038721"/>
    </source>
</evidence>
<evidence type="ECO:0000313" key="15">
    <source>
        <dbReference type="EMBL" id="GME71166.1"/>
    </source>
</evidence>
<dbReference type="GO" id="GO:0015095">
    <property type="term" value="F:magnesium ion transmembrane transporter activity"/>
    <property type="evidence" value="ECO:0007669"/>
    <property type="project" value="TreeGrafter"/>
</dbReference>
<dbReference type="Pfam" id="PF22099">
    <property type="entry name" value="MRS2-like"/>
    <property type="match status" value="1"/>
</dbReference>
<dbReference type="PANTHER" id="PTHR13890">
    <property type="entry name" value="RNA SPLICING PROTEIN MRS2, MITOCHONDRIAL"/>
    <property type="match status" value="1"/>
</dbReference>
<keyword evidence="11 14" id="KW-0472">Membrane</keyword>
<comment type="function">
    <text evidence="12">Mitochondrial inner membrane magnesium transporter required for mitochondrial magnesium homeostasis. Modulates the conductance of the MRS2 channel. Involved in the splicing of mRNA group II introns in mitochondria by affecting mitochondrial magnesium concentrations, which are critical for group II intron splicing.</text>
</comment>
<evidence type="ECO:0000256" key="12">
    <source>
        <dbReference type="ARBA" id="ARBA00037564"/>
    </source>
</evidence>
<gene>
    <name evidence="15" type="ORF">Cboi02_000311000</name>
</gene>
<dbReference type="Gene3D" id="2.40.128.330">
    <property type="match status" value="1"/>
</dbReference>
<feature type="transmembrane region" description="Helical" evidence="14">
    <location>
        <begin position="363"/>
        <end position="381"/>
    </location>
</feature>
<evidence type="ECO:0000256" key="7">
    <source>
        <dbReference type="ARBA" id="ARBA00022946"/>
    </source>
</evidence>
<dbReference type="EMBL" id="BSXN01001022">
    <property type="protein sequence ID" value="GME71166.1"/>
    <property type="molecule type" value="Genomic_DNA"/>
</dbReference>
<dbReference type="PANTHER" id="PTHR13890:SF0">
    <property type="entry name" value="MAGNESIUM TRANSPORTER MRS2 HOMOLOG, MITOCHONDRIAL"/>
    <property type="match status" value="1"/>
</dbReference>
<evidence type="ECO:0000256" key="6">
    <source>
        <dbReference type="ARBA" id="ARBA00022842"/>
    </source>
</evidence>
<dbReference type="Proteomes" id="UP001165120">
    <property type="component" value="Unassembled WGS sequence"/>
</dbReference>
<evidence type="ECO:0000256" key="9">
    <source>
        <dbReference type="ARBA" id="ARBA00023065"/>
    </source>
</evidence>
<dbReference type="AlphaFoldDB" id="A0A9W6T1D9"/>
<dbReference type="FunFam" id="2.40.128.330:FF:000002">
    <property type="entry name" value="Inner membrane magnesium transporter mrs2"/>
    <property type="match status" value="1"/>
</dbReference>
<keyword evidence="5 14" id="KW-0999">Mitochondrion inner membrane</keyword>
<sequence length="402" mass="45848">MVRIIPSLQIPIMNINLGWKLIVNKNPIILSINSIRHHSTTRPVLTANKKSVLYEINRTLLQKNLLPKSSNNSSNKSLRCIVFDSNGNITNIASDIKKTELISKHDLLPRDLRKIDKGYNDIVPSILIRDHSILLNVLNIKALIKADSVVLFNHPATSSHVHKIFIEELKNKLKLSTKNANNLPYEIRALETIFMSVIDNLNSEMKVHVTVVNGVLKELEDHIDSAKLRYLLLVSKKLSQFQQKTTLIRDLCDELLDQDDELAELYLTEKKLGTPRELHDHREVEMLLETYSLHCDAIVQTVENTIKDVKTTEEIINIILDSNRNQLMLLGLRFTAGLLSFASLLYIAAVFGMNLENFIEEKGYWFVITCSLSTLVAIYFFRLSIKKLNSLQKLTMVTKGKV</sequence>
<keyword evidence="16" id="KW-1185">Reference proteome</keyword>
<proteinExistence type="inferred from homology"/>
<evidence type="ECO:0000313" key="16">
    <source>
        <dbReference type="Proteomes" id="UP001165120"/>
    </source>
</evidence>
<evidence type="ECO:0000256" key="8">
    <source>
        <dbReference type="ARBA" id="ARBA00022989"/>
    </source>
</evidence>
<evidence type="ECO:0000256" key="3">
    <source>
        <dbReference type="ARBA" id="ARBA00022448"/>
    </source>
</evidence>
<keyword evidence="6 14" id="KW-0460">Magnesium</keyword>
<keyword evidence="8 14" id="KW-1133">Transmembrane helix</keyword>
<comment type="subunit">
    <text evidence="13">Forms homooligomers. Interacts with MRS2.</text>
</comment>
<feature type="transmembrane region" description="Helical" evidence="14">
    <location>
        <begin position="330"/>
        <end position="351"/>
    </location>
</feature>
<evidence type="ECO:0000256" key="2">
    <source>
        <dbReference type="ARBA" id="ARBA00009765"/>
    </source>
</evidence>
<organism evidence="15 16">
    <name type="scientific">Candida boidinii</name>
    <name type="common">Yeast</name>
    <dbReference type="NCBI Taxonomy" id="5477"/>
    <lineage>
        <taxon>Eukaryota</taxon>
        <taxon>Fungi</taxon>
        <taxon>Dikarya</taxon>
        <taxon>Ascomycota</taxon>
        <taxon>Saccharomycotina</taxon>
        <taxon>Pichiomycetes</taxon>
        <taxon>Pichiales</taxon>
        <taxon>Pichiaceae</taxon>
        <taxon>Ogataea</taxon>
        <taxon>Ogataea/Candida clade</taxon>
    </lineage>
</organism>
<protein>
    <recommendedName>
        <fullName evidence="14">Magnesium transporter</fullName>
    </recommendedName>
</protein>
<keyword evidence="9 14" id="KW-0406">Ion transport</keyword>
<dbReference type="CDD" id="cd12823">
    <property type="entry name" value="Mrs2_Mfm1p-like"/>
    <property type="match status" value="1"/>
</dbReference>
<dbReference type="GO" id="GO:0005743">
    <property type="term" value="C:mitochondrial inner membrane"/>
    <property type="evidence" value="ECO:0007669"/>
    <property type="project" value="UniProtKB-SubCell"/>
</dbReference>
<evidence type="ECO:0000256" key="4">
    <source>
        <dbReference type="ARBA" id="ARBA00022692"/>
    </source>
</evidence>